<gene>
    <name evidence="2" type="ORF">KC717_06110</name>
</gene>
<dbReference type="PANTHER" id="PTHR43308">
    <property type="entry name" value="OUTER MEMBRANE PROTEIN ALPHA-RELATED"/>
    <property type="match status" value="1"/>
</dbReference>
<feature type="domain" description="SLH" evidence="1">
    <location>
        <begin position="547"/>
        <end position="606"/>
    </location>
</feature>
<reference evidence="2" key="1">
    <citation type="submission" date="2020-04" db="EMBL/GenBank/DDBJ databases">
        <authorList>
            <person name="Zhang T."/>
        </authorList>
    </citation>
    <scope>NUCLEOTIDE SEQUENCE</scope>
    <source>
        <strain evidence="2">HKST-UBA11</strain>
    </source>
</reference>
<dbReference type="PROSITE" id="PS51272">
    <property type="entry name" value="SLH"/>
    <property type="match status" value="3"/>
</dbReference>
<sequence length="670" mass="73239">VWNAVDEPMGISFGGNVLYSNKCCDRTTRVVNISTPNSDFNGPAGTTSSTWNYYSYDLNTKIPGFNSEYYFPVASYTKPYGSYGNENGYYGFHGDTVAPITYNGKVYMHRSNAIIAFGSGGSTTESAKVTRASVTDSTIQIPTDQEVVAELESEIQKIISAGHLRPGYHSTGIFDLNAKAECGDELIDYWSTPGENIYILLAALPHLSPSTQTALRSYIQNEYQNYGPGTYTDIGWSSGVQREAFITPDDVQSMMSSYPAESTHSSYGTKGGWDVNPLNVYAAWKYALEFGNANEVYNSIKGRLDAPLSNAVLTEKPYLANAQIAGHIGYLELEKLAGQPETASVRSNLDQLISTRINTFSKDAPATNGTSGIYCRSLNVARNFMFMPPEVAQILKDSKKSEVQTALGEYEDQAPYWFVSKAETAYGEGSLTHLYDYNALFQAKALIVEESTDQLGKYIDVPSMERGDLYHIQNLVSYLGTEPCEASFPDICGSIFIDYIEGLHSAGVVNGYSDGYFRPSNPVTRDEMATFISRAFGFGVNTGGVAFPDAGSSNAHFESIQTLKNLGVIGGYSDGTYKPSNYVTRAEVTKFIANAFEKKGIVTTGSPTHSFPDIDSDTQSKFGGFINFVTNKESQGEKIMKGYSNGNFGPGDNLTREQMSKVVFLSMESL</sequence>
<organism evidence="2 3">
    <name type="scientific">Candidatus Dojkabacteria bacterium</name>
    <dbReference type="NCBI Taxonomy" id="2099670"/>
    <lineage>
        <taxon>Bacteria</taxon>
        <taxon>Candidatus Dojkabacteria</taxon>
    </lineage>
</organism>
<evidence type="ECO:0000259" key="1">
    <source>
        <dbReference type="PROSITE" id="PS51272"/>
    </source>
</evidence>
<dbReference type="InterPro" id="IPR051465">
    <property type="entry name" value="Cell_Envelope_Struct_Comp"/>
</dbReference>
<dbReference type="EMBL" id="JAGQLH010000094">
    <property type="protein sequence ID" value="MCA9386192.1"/>
    <property type="molecule type" value="Genomic_DNA"/>
</dbReference>
<feature type="domain" description="SLH" evidence="1">
    <location>
        <begin position="483"/>
        <end position="546"/>
    </location>
</feature>
<name>A0A955L8T0_9BACT</name>
<dbReference type="Pfam" id="PF00395">
    <property type="entry name" value="SLH"/>
    <property type="match status" value="3"/>
</dbReference>
<comment type="caution">
    <text evidence="2">The sequence shown here is derived from an EMBL/GenBank/DDBJ whole genome shotgun (WGS) entry which is preliminary data.</text>
</comment>
<feature type="non-terminal residue" evidence="2">
    <location>
        <position position="1"/>
    </location>
</feature>
<feature type="domain" description="SLH" evidence="1">
    <location>
        <begin position="608"/>
        <end position="670"/>
    </location>
</feature>
<dbReference type="Proteomes" id="UP000754563">
    <property type="component" value="Unassembled WGS sequence"/>
</dbReference>
<dbReference type="PANTHER" id="PTHR43308:SF5">
    <property type="entry name" value="S-LAYER PROTEIN _ PEPTIDOGLYCAN ENDO-BETA-N-ACETYLGLUCOSAMINIDASE"/>
    <property type="match status" value="1"/>
</dbReference>
<reference evidence="2" key="2">
    <citation type="journal article" date="2021" name="Microbiome">
        <title>Successional dynamics and alternative stable states in a saline activated sludge microbial community over 9 years.</title>
        <authorList>
            <person name="Wang Y."/>
            <person name="Ye J."/>
            <person name="Ju F."/>
            <person name="Liu L."/>
            <person name="Boyd J.A."/>
            <person name="Deng Y."/>
            <person name="Parks D.H."/>
            <person name="Jiang X."/>
            <person name="Yin X."/>
            <person name="Woodcroft B.J."/>
            <person name="Tyson G.W."/>
            <person name="Hugenholtz P."/>
            <person name="Polz M.F."/>
            <person name="Zhang T."/>
        </authorList>
    </citation>
    <scope>NUCLEOTIDE SEQUENCE</scope>
    <source>
        <strain evidence="2">HKST-UBA11</strain>
    </source>
</reference>
<accession>A0A955L8T0</accession>
<proteinExistence type="predicted"/>
<evidence type="ECO:0000313" key="2">
    <source>
        <dbReference type="EMBL" id="MCA9386192.1"/>
    </source>
</evidence>
<evidence type="ECO:0000313" key="3">
    <source>
        <dbReference type="Proteomes" id="UP000754563"/>
    </source>
</evidence>
<dbReference type="InterPro" id="IPR001119">
    <property type="entry name" value="SLH_dom"/>
</dbReference>
<dbReference type="AlphaFoldDB" id="A0A955L8T0"/>
<protein>
    <submittedName>
        <fullName evidence="2">S-layer homology domain-containing protein</fullName>
    </submittedName>
</protein>